<evidence type="ECO:0000313" key="2">
    <source>
        <dbReference type="EMBL" id="MBO1078215.1"/>
    </source>
</evidence>
<reference evidence="2 3" key="1">
    <citation type="submission" date="2020-09" db="EMBL/GenBank/DDBJ databases">
        <title>Roseomonas.</title>
        <authorList>
            <person name="Zhu W."/>
        </authorList>
    </citation>
    <scope>NUCLEOTIDE SEQUENCE [LARGE SCALE GENOMIC DNA]</scope>
    <source>
        <strain evidence="2 3">573</strain>
    </source>
</reference>
<accession>A0ABS3KML5</accession>
<protein>
    <submittedName>
        <fullName evidence="2">Uncharacterized protein</fullName>
    </submittedName>
</protein>
<comment type="caution">
    <text evidence="2">The sequence shown here is derived from an EMBL/GenBank/DDBJ whole genome shotgun (WGS) entry which is preliminary data.</text>
</comment>
<evidence type="ECO:0000256" key="1">
    <source>
        <dbReference type="SAM" id="MobiDB-lite"/>
    </source>
</evidence>
<evidence type="ECO:0000313" key="3">
    <source>
        <dbReference type="Proteomes" id="UP001518989"/>
    </source>
</evidence>
<dbReference type="Proteomes" id="UP001518989">
    <property type="component" value="Unassembled WGS sequence"/>
</dbReference>
<gene>
    <name evidence="2" type="ORF">IAI61_04170</name>
</gene>
<feature type="region of interest" description="Disordered" evidence="1">
    <location>
        <begin position="1"/>
        <end position="63"/>
    </location>
</feature>
<organism evidence="2 3">
    <name type="scientific">Roseomonas haemaphysalidis</name>
    <dbReference type="NCBI Taxonomy" id="2768162"/>
    <lineage>
        <taxon>Bacteria</taxon>
        <taxon>Pseudomonadati</taxon>
        <taxon>Pseudomonadota</taxon>
        <taxon>Alphaproteobacteria</taxon>
        <taxon>Acetobacterales</taxon>
        <taxon>Roseomonadaceae</taxon>
        <taxon>Roseomonas</taxon>
    </lineage>
</organism>
<keyword evidence="3" id="KW-1185">Reference proteome</keyword>
<name>A0ABS3KML5_9PROT</name>
<feature type="compositionally biased region" description="Basic and acidic residues" evidence="1">
    <location>
        <begin position="1"/>
        <end position="26"/>
    </location>
</feature>
<sequence>MADPAKPGREDSVKDAPKSHVEKDATLETALEDTFPASDPPASGSPTKTVGWEEPAPEDGKKD</sequence>
<dbReference type="RefSeq" id="WP_207415652.1">
    <property type="nucleotide sequence ID" value="NZ_CP061177.1"/>
</dbReference>
<dbReference type="EMBL" id="JACTNG010000002">
    <property type="protein sequence ID" value="MBO1078215.1"/>
    <property type="molecule type" value="Genomic_DNA"/>
</dbReference>
<proteinExistence type="predicted"/>